<dbReference type="CDD" id="cd14707">
    <property type="entry name" value="bZIP_plant_BZIP46"/>
    <property type="match status" value="1"/>
</dbReference>
<evidence type="ECO:0000313" key="7">
    <source>
        <dbReference type="Proteomes" id="UP000594263"/>
    </source>
</evidence>
<name>A0A7N0REE1_KALFE</name>
<evidence type="ECO:0000256" key="2">
    <source>
        <dbReference type="ARBA" id="ARBA00023125"/>
    </source>
</evidence>
<evidence type="ECO:0000259" key="5">
    <source>
        <dbReference type="PROSITE" id="PS50217"/>
    </source>
</evidence>
<proteinExistence type="predicted"/>
<dbReference type="GO" id="GO:0045893">
    <property type="term" value="P:positive regulation of DNA-templated transcription"/>
    <property type="evidence" value="ECO:0007669"/>
    <property type="project" value="InterPro"/>
</dbReference>
<dbReference type="Gramene" id="Kaladp0008s0327.4.v1.1">
    <property type="protein sequence ID" value="Kaladp0008s0327.4.v1.1"/>
    <property type="gene ID" value="Kaladp0008s0327.v1.1"/>
</dbReference>
<dbReference type="SMART" id="SM00338">
    <property type="entry name" value="BRLZ"/>
    <property type="match status" value="1"/>
</dbReference>
<keyword evidence="3" id="KW-0539">Nucleus</keyword>
<dbReference type="InterPro" id="IPR004827">
    <property type="entry name" value="bZIP"/>
</dbReference>
<dbReference type="GO" id="GO:0003700">
    <property type="term" value="F:DNA-binding transcription factor activity"/>
    <property type="evidence" value="ECO:0007669"/>
    <property type="project" value="InterPro"/>
</dbReference>
<dbReference type="OMA" id="EPWIQYH"/>
<dbReference type="EnsemblPlants" id="Kaladp0008s0327.1.v1.1">
    <property type="protein sequence ID" value="Kaladp0008s0327.1.v1.1"/>
    <property type="gene ID" value="Kaladp0008s0327.v1.1"/>
</dbReference>
<comment type="subcellular location">
    <subcellularLocation>
        <location evidence="1">Nucleus</location>
    </subcellularLocation>
</comment>
<protein>
    <recommendedName>
        <fullName evidence="5">BZIP domain-containing protein</fullName>
    </recommendedName>
</protein>
<dbReference type="InterPro" id="IPR043452">
    <property type="entry name" value="BZIP46-like"/>
</dbReference>
<sequence>MPELRMKVMGSEGGSSNGKQSQFQSLPRQSSVYNLTLDEVESQLDLDKPLSSMNLDELLKSVWSVEANQSTGLEVEANNSLVTQTNLQRQASLTLTDSLSKKTVDDIWRDVQQSKGNDGKHVHERQPTLGEITLEQFLVKAGVVADSVLDEVQNGDPADIADTNTIAPQYQQQSQWISYPQTQFQRPPQNVMGVYIPGQPIPPPMTMVPNGVMDVSFPDNQVALSSPIMGMYSDCHTPSRKRNSSIEVVEKSADRRHKRMIKNRESAARSRSRKQAYINELESKVSRLEEENERLRRKKKLENLIPSAPPLKPKYQLRRTSSSPM</sequence>
<keyword evidence="2" id="KW-0238">DNA-binding</keyword>
<dbReference type="FunFam" id="1.20.5.170:FF:000036">
    <property type="entry name" value="ABSCISIC ACID-INSENSITIVE 5-like protein 2"/>
    <property type="match status" value="1"/>
</dbReference>
<dbReference type="PANTHER" id="PTHR22952:SF385">
    <property type="entry name" value="ABSCISIC ACID-INSENSITIVE 5-LIKE PROTEIN 2"/>
    <property type="match status" value="1"/>
</dbReference>
<dbReference type="PROSITE" id="PS50217">
    <property type="entry name" value="BZIP"/>
    <property type="match status" value="1"/>
</dbReference>
<evidence type="ECO:0000256" key="3">
    <source>
        <dbReference type="ARBA" id="ARBA00023242"/>
    </source>
</evidence>
<evidence type="ECO:0000313" key="6">
    <source>
        <dbReference type="EnsemblPlants" id="Kaladp0008s0327.1.v1.1"/>
    </source>
</evidence>
<reference evidence="6" key="1">
    <citation type="submission" date="2021-01" db="UniProtKB">
        <authorList>
            <consortium name="EnsemblPlants"/>
        </authorList>
    </citation>
    <scope>IDENTIFICATION</scope>
</reference>
<feature type="compositionally biased region" description="Polar residues" evidence="4">
    <location>
        <begin position="17"/>
        <end position="27"/>
    </location>
</feature>
<dbReference type="Gramene" id="Kaladp0008s0327.1.v1.1">
    <property type="protein sequence ID" value="Kaladp0008s0327.1.v1.1"/>
    <property type="gene ID" value="Kaladp0008s0327.v1.1"/>
</dbReference>
<dbReference type="Pfam" id="PF00170">
    <property type="entry name" value="bZIP_1"/>
    <property type="match status" value="1"/>
</dbReference>
<feature type="domain" description="BZIP" evidence="5">
    <location>
        <begin position="253"/>
        <end position="298"/>
    </location>
</feature>
<dbReference type="GO" id="GO:0005634">
    <property type="term" value="C:nucleus"/>
    <property type="evidence" value="ECO:0007669"/>
    <property type="project" value="UniProtKB-SubCell"/>
</dbReference>
<feature type="region of interest" description="Disordered" evidence="4">
    <location>
        <begin position="236"/>
        <end position="274"/>
    </location>
</feature>
<evidence type="ECO:0000256" key="4">
    <source>
        <dbReference type="SAM" id="MobiDB-lite"/>
    </source>
</evidence>
<dbReference type="PANTHER" id="PTHR22952">
    <property type="entry name" value="CAMP-RESPONSE ELEMENT BINDING PROTEIN-RELATED"/>
    <property type="match status" value="1"/>
</dbReference>
<evidence type="ECO:0000256" key="1">
    <source>
        <dbReference type="ARBA" id="ARBA00004123"/>
    </source>
</evidence>
<dbReference type="SUPFAM" id="SSF57959">
    <property type="entry name" value="Leucine zipper domain"/>
    <property type="match status" value="1"/>
</dbReference>
<accession>A0A7N0REE1</accession>
<dbReference type="InterPro" id="IPR046347">
    <property type="entry name" value="bZIP_sf"/>
</dbReference>
<dbReference type="Proteomes" id="UP000594263">
    <property type="component" value="Unplaced"/>
</dbReference>
<dbReference type="Gene3D" id="1.20.5.170">
    <property type="match status" value="1"/>
</dbReference>
<dbReference type="AlphaFoldDB" id="A0A7N0REE1"/>
<feature type="region of interest" description="Disordered" evidence="4">
    <location>
        <begin position="299"/>
        <end position="325"/>
    </location>
</feature>
<organism evidence="6 7">
    <name type="scientific">Kalanchoe fedtschenkoi</name>
    <name type="common">Lavender scallops</name>
    <name type="synonym">South American air plant</name>
    <dbReference type="NCBI Taxonomy" id="63787"/>
    <lineage>
        <taxon>Eukaryota</taxon>
        <taxon>Viridiplantae</taxon>
        <taxon>Streptophyta</taxon>
        <taxon>Embryophyta</taxon>
        <taxon>Tracheophyta</taxon>
        <taxon>Spermatophyta</taxon>
        <taxon>Magnoliopsida</taxon>
        <taxon>eudicotyledons</taxon>
        <taxon>Gunneridae</taxon>
        <taxon>Pentapetalae</taxon>
        <taxon>Saxifragales</taxon>
        <taxon>Crassulaceae</taxon>
        <taxon>Kalanchoe</taxon>
    </lineage>
</organism>
<feature type="region of interest" description="Disordered" evidence="4">
    <location>
        <begin position="1"/>
        <end position="27"/>
    </location>
</feature>
<dbReference type="Gramene" id="Kaladp0008s0327.2.v1.1">
    <property type="protein sequence ID" value="Kaladp0008s0327.2.v1.1"/>
    <property type="gene ID" value="Kaladp0008s0327.v1.1"/>
</dbReference>
<keyword evidence="7" id="KW-1185">Reference proteome</keyword>
<dbReference type="EnsemblPlants" id="Kaladp0008s0327.2.v1.1">
    <property type="protein sequence ID" value="Kaladp0008s0327.2.v1.1"/>
    <property type="gene ID" value="Kaladp0008s0327.v1.1"/>
</dbReference>
<dbReference type="GO" id="GO:0003677">
    <property type="term" value="F:DNA binding"/>
    <property type="evidence" value="ECO:0007669"/>
    <property type="project" value="UniProtKB-KW"/>
</dbReference>
<dbReference type="EnsemblPlants" id="Kaladp0008s0327.4.v1.1">
    <property type="protein sequence ID" value="Kaladp0008s0327.4.v1.1"/>
    <property type="gene ID" value="Kaladp0008s0327.v1.1"/>
</dbReference>